<dbReference type="PANTHER" id="PTHR36848">
    <property type="entry name" value="DNA-BINDING PROTEIN (PUTATIVE SECRETED PROTEIN)-RELATED"/>
    <property type="match status" value="1"/>
</dbReference>
<organism evidence="1 2">
    <name type="scientific">Hominenteromicrobium mulieris</name>
    <dbReference type="NCBI Taxonomy" id="2885357"/>
    <lineage>
        <taxon>Bacteria</taxon>
        <taxon>Bacillati</taxon>
        <taxon>Bacillota</taxon>
        <taxon>Clostridia</taxon>
        <taxon>Eubacteriales</taxon>
        <taxon>Oscillospiraceae</taxon>
        <taxon>Hominenteromicrobium</taxon>
    </lineage>
</organism>
<dbReference type="Proteomes" id="UP001199424">
    <property type="component" value="Unassembled WGS sequence"/>
</dbReference>
<sequence>MKSILENKTENYLLPFFWQHDGHDAEIPARVQKIYESGCRAFCVESRPYEHFCEDAWWKTMDIILAEAEKRGMRVWILDDKHFPTGYANGILEHEDLNLRRKFLRESHVDVMGPMAEASVLVPMHTPEEKLVSAVLFRRTGKDEELTGEPIELDVQSEDKFVYFSVPEGLYRVFFVFETFSGEENKKYYIDMLSKESVHKLIEAVYEPHYDHYAKYFGNTLAGFFSDEPGFDAPHFGMTGYDTGIYNRSVGQPGVMLPWRDAAAVHMAKDGIDEPTLYLPILWYAHDELTAEIRLAYMGAVTLLWKENFSYPLGDWCRAHGVQYIGHLIEGMNAHARLGCSAGHYFRGLDGQDMSGIDIVLHQVMPGMADYKTAALVSGGMVDGEFFHYVLGQLAASHARQNPNMNGRAMCEVFGAYGWAEGANVMKWLMDFLLVRGVNHFVPHAFDDFFPDRDCPPHFGADGNDPQFAGFTQLMHYVNRAAHYLYGTEMEASGAILYHAEAEWMDKSSAMLTQKPAKACYDAQISYDIVPLDYLETAEKNNGRFGRGYKYLVVPACRKLPERFAKICEALKNAGVPVFFVDYAPDCVNISENEIVPLQKLAAHIKESGLAHEYNAKEHLLRIAKFTRGEATSFFVFNEAPNAVQETLSLPVSGKYIATDLLNGVYTRGETADGTVELALEAEQSVILIFGGATEDEWAGFPEKSEGLHMAEIETLWDIDLRETGKETEFKPFRKNSKLFNITGKNGETEFSGEMRYKTKLNINDTAHVELEFENVGVTAQLFVNGKDMGQRICRPYRWDITEAVKAGENDVEVFVCNTLAQRMQDFFSTYMTLPASGITGKVRLFVQ</sequence>
<evidence type="ECO:0000313" key="2">
    <source>
        <dbReference type="Proteomes" id="UP001199424"/>
    </source>
</evidence>
<dbReference type="InterPro" id="IPR053161">
    <property type="entry name" value="Ulvan_degrading_GH"/>
</dbReference>
<dbReference type="AlphaFoldDB" id="A0AAE3AJH3"/>
<dbReference type="InterPro" id="IPR008979">
    <property type="entry name" value="Galactose-bd-like_sf"/>
</dbReference>
<dbReference type="NCBIfam" id="NF045579">
    <property type="entry name" value="rhamnoside_JR"/>
    <property type="match status" value="1"/>
</dbReference>
<evidence type="ECO:0000313" key="1">
    <source>
        <dbReference type="EMBL" id="MCC2137730.1"/>
    </source>
</evidence>
<dbReference type="PANTHER" id="PTHR36848:SF2">
    <property type="entry name" value="SECRETED PROTEIN"/>
    <property type="match status" value="1"/>
</dbReference>
<name>A0AAE3AJH3_9FIRM</name>
<proteinExistence type="predicted"/>
<keyword evidence="2" id="KW-1185">Reference proteome</keyword>
<dbReference type="SUPFAM" id="SSF49785">
    <property type="entry name" value="Galactose-binding domain-like"/>
    <property type="match status" value="1"/>
</dbReference>
<comment type="caution">
    <text evidence="1">The sequence shown here is derived from an EMBL/GenBank/DDBJ whole genome shotgun (WGS) entry which is preliminary data.</text>
</comment>
<reference evidence="1" key="1">
    <citation type="submission" date="2021-10" db="EMBL/GenBank/DDBJ databases">
        <title>Anaerobic single-cell dispensing facilitates the cultivation of human gut bacteria.</title>
        <authorList>
            <person name="Afrizal A."/>
        </authorList>
    </citation>
    <scope>NUCLEOTIDE SEQUENCE</scope>
    <source>
        <strain evidence="1">CLA-AA-H250</strain>
    </source>
</reference>
<protein>
    <recommendedName>
        <fullName evidence="3">Glycoside hydrolase family 2</fullName>
    </recommendedName>
</protein>
<dbReference type="RefSeq" id="WP_308449884.1">
    <property type="nucleotide sequence ID" value="NZ_JAJEQC010000014.1"/>
</dbReference>
<gene>
    <name evidence="1" type="ORF">LKD31_12010</name>
</gene>
<dbReference type="Gene3D" id="2.60.120.260">
    <property type="entry name" value="Galactose-binding domain-like"/>
    <property type="match status" value="1"/>
</dbReference>
<evidence type="ECO:0008006" key="3">
    <source>
        <dbReference type="Google" id="ProtNLM"/>
    </source>
</evidence>
<accession>A0AAE3AJH3</accession>
<dbReference type="EMBL" id="JAJEQC010000014">
    <property type="protein sequence ID" value="MCC2137730.1"/>
    <property type="molecule type" value="Genomic_DNA"/>
</dbReference>